<sequence length="116" mass="12809">MKKIAITTVVLTSMLIATTVSAQQKMDGMKDMDMGKKSEPAPQMTYHSVGVVRKIDLKTGTVNLDHEAVPSLKWPAMNMTYKVQSLGLLKGVAVGEKVQFTFIQKGSSYFITQLNR</sequence>
<dbReference type="AlphaFoldDB" id="A0A1J5PYJ3"/>
<gene>
    <name evidence="1" type="primary">cusF_10</name>
    <name evidence="1" type="ORF">GALL_417620</name>
</gene>
<reference evidence="1" key="1">
    <citation type="submission" date="2016-10" db="EMBL/GenBank/DDBJ databases">
        <title>Sequence of Gallionella enrichment culture.</title>
        <authorList>
            <person name="Poehlein A."/>
            <person name="Muehling M."/>
            <person name="Daniel R."/>
        </authorList>
    </citation>
    <scope>NUCLEOTIDE SEQUENCE</scope>
</reference>
<name>A0A1J5PYJ3_9ZZZZ</name>
<accession>A0A1J5PYJ3</accession>
<protein>
    <submittedName>
        <fullName evidence="1">Cation efflux system protein CusF</fullName>
    </submittedName>
</protein>
<dbReference type="InterPro" id="IPR021647">
    <property type="entry name" value="CusF_Ec"/>
</dbReference>
<comment type="caution">
    <text evidence="1">The sequence shown here is derived from an EMBL/GenBank/DDBJ whole genome shotgun (WGS) entry which is preliminary data.</text>
</comment>
<dbReference type="InterPro" id="IPR042230">
    <property type="entry name" value="CusF_sf"/>
</dbReference>
<proteinExistence type="predicted"/>
<dbReference type="EMBL" id="MLJW01001837">
    <property type="protein sequence ID" value="OIQ76553.1"/>
    <property type="molecule type" value="Genomic_DNA"/>
</dbReference>
<evidence type="ECO:0000313" key="1">
    <source>
        <dbReference type="EMBL" id="OIQ76553.1"/>
    </source>
</evidence>
<dbReference type="Gene3D" id="2.40.50.320">
    <property type="entry name" value="Copper binding periplasmic protein CusF"/>
    <property type="match status" value="1"/>
</dbReference>
<organism evidence="1">
    <name type="scientific">mine drainage metagenome</name>
    <dbReference type="NCBI Taxonomy" id="410659"/>
    <lineage>
        <taxon>unclassified sequences</taxon>
        <taxon>metagenomes</taxon>
        <taxon>ecological metagenomes</taxon>
    </lineage>
</organism>
<dbReference type="Pfam" id="PF11604">
    <property type="entry name" value="CusF_Ec"/>
    <property type="match status" value="1"/>
</dbReference>